<evidence type="ECO:0000313" key="2">
    <source>
        <dbReference type="Proteomes" id="UP000822476"/>
    </source>
</evidence>
<accession>A0A8S9YDP7</accession>
<evidence type="ECO:0000313" key="1">
    <source>
        <dbReference type="EMBL" id="KAF7233273.1"/>
    </source>
</evidence>
<dbReference type="Proteomes" id="UP000822476">
    <property type="component" value="Unassembled WGS sequence"/>
</dbReference>
<keyword evidence="2" id="KW-1185">Reference proteome</keyword>
<reference evidence="1" key="1">
    <citation type="submission" date="2019-07" db="EMBL/GenBank/DDBJ databases">
        <title>Annotation for the trematode Paragonimus miyazaki's.</title>
        <authorList>
            <person name="Choi Y.-J."/>
        </authorList>
    </citation>
    <scope>NUCLEOTIDE SEQUENCE</scope>
    <source>
        <strain evidence="1">Japan</strain>
    </source>
</reference>
<organism evidence="1 2">
    <name type="scientific">Paragonimus skrjabini miyazakii</name>
    <dbReference type="NCBI Taxonomy" id="59628"/>
    <lineage>
        <taxon>Eukaryota</taxon>
        <taxon>Metazoa</taxon>
        <taxon>Spiralia</taxon>
        <taxon>Lophotrochozoa</taxon>
        <taxon>Platyhelminthes</taxon>
        <taxon>Trematoda</taxon>
        <taxon>Digenea</taxon>
        <taxon>Plagiorchiida</taxon>
        <taxon>Troglotremata</taxon>
        <taxon>Troglotrematidae</taxon>
        <taxon>Paragonimus</taxon>
    </lineage>
</organism>
<comment type="caution">
    <text evidence="1">The sequence shown here is derived from an EMBL/GenBank/DDBJ whole genome shotgun (WGS) entry which is preliminary data.</text>
</comment>
<proteinExistence type="predicted"/>
<dbReference type="AlphaFoldDB" id="A0A8S9YDP7"/>
<dbReference type="EMBL" id="JTDE01021186">
    <property type="protein sequence ID" value="KAF7233273.1"/>
    <property type="molecule type" value="Genomic_DNA"/>
</dbReference>
<sequence>MFKSNMLLLFNPPGQVVKAGYGLSLIFPKPQLRLMIIQVFHVNIKMVIYMKDPLLHFWLCSQPVSTASDTFSERQIEMKYKKISCFYALFHLL</sequence>
<name>A0A8S9YDP7_9TREM</name>
<protein>
    <submittedName>
        <fullName evidence="1">Uncharacterized protein</fullName>
    </submittedName>
</protein>
<gene>
    <name evidence="1" type="ORF">EG68_09046</name>
</gene>